<feature type="region of interest" description="Disordered" evidence="1">
    <location>
        <begin position="216"/>
        <end position="240"/>
    </location>
</feature>
<keyword evidence="2" id="KW-1133">Transmembrane helix</keyword>
<evidence type="ECO:0000256" key="2">
    <source>
        <dbReference type="SAM" id="Phobius"/>
    </source>
</evidence>
<protein>
    <submittedName>
        <fullName evidence="3">DUF4956 domain-containing protein</fullName>
    </submittedName>
</protein>
<proteinExistence type="predicted"/>
<evidence type="ECO:0000313" key="4">
    <source>
        <dbReference type="Proteomes" id="UP001623384"/>
    </source>
</evidence>
<evidence type="ECO:0000256" key="1">
    <source>
        <dbReference type="SAM" id="MobiDB-lite"/>
    </source>
</evidence>
<name>A0ABZ2RC01_9MICC</name>
<gene>
    <name evidence="3" type="ORF">WHH00_02280</name>
</gene>
<accession>A0ABZ2RC01</accession>
<evidence type="ECO:0000313" key="3">
    <source>
        <dbReference type="EMBL" id="WXK93650.1"/>
    </source>
</evidence>
<dbReference type="InterPro" id="IPR032531">
    <property type="entry name" value="DUF4956"/>
</dbReference>
<dbReference type="EMBL" id="CP148033">
    <property type="protein sequence ID" value="WXK93650.1"/>
    <property type="molecule type" value="Genomic_DNA"/>
</dbReference>
<keyword evidence="4" id="KW-1185">Reference proteome</keyword>
<dbReference type="Pfam" id="PF16316">
    <property type="entry name" value="DUF4956"/>
    <property type="match status" value="1"/>
</dbReference>
<reference evidence="3 4" key="1">
    <citation type="submission" date="2024-03" db="EMBL/GenBank/DDBJ databases">
        <title>Rhodococcus navarretei sp. nov. and Pseudarthrobacter quantumdoti sp. nov., two new species with the ability to biosynthesize Quantum Dots isolated from soil samples at Union Glacier, Antarctica.</title>
        <authorList>
            <person name="Vargas M."/>
        </authorList>
    </citation>
    <scope>NUCLEOTIDE SEQUENCE [LARGE SCALE GENOMIC DNA]</scope>
    <source>
        <strain evidence="3 4">RC-2-3</strain>
    </source>
</reference>
<keyword evidence="2" id="KW-0812">Transmembrane</keyword>
<sequence length="240" mass="25419">MNPLIFILADLAAISILTFALYLRRHRRRDLVVSYLGMNVGVLAVATALSGSAAGLGLGLGLFGVLSIIRLRSTELAQHEVAYYFSALALGLIAGLGIEPLWLTGSLMALILLVMFVGDHPRVLPAHRHQTVILDRAIAEDGGLHARLEEVLHGKVHSATITELDLVNDKTIVDVRYAYSPATFPAPAYLSDVTTPAPRHAEPALMEPAPVEPVRVEPVPGEAVPGEAAPARLSAPAGAA</sequence>
<dbReference type="RefSeq" id="WP_406636163.1">
    <property type="nucleotide sequence ID" value="NZ_CP148033.1"/>
</dbReference>
<feature type="transmembrane region" description="Helical" evidence="2">
    <location>
        <begin position="81"/>
        <end position="114"/>
    </location>
</feature>
<keyword evidence="2" id="KW-0472">Membrane</keyword>
<dbReference type="Proteomes" id="UP001623384">
    <property type="component" value="Chromosome"/>
</dbReference>
<feature type="transmembrane region" description="Helical" evidence="2">
    <location>
        <begin position="6"/>
        <end position="24"/>
    </location>
</feature>
<feature type="transmembrane region" description="Helical" evidence="2">
    <location>
        <begin position="36"/>
        <end position="69"/>
    </location>
</feature>
<organism evidence="3 4">
    <name type="scientific">Pseudarthrobacter quantipunctorum</name>
    <dbReference type="NCBI Taxonomy" id="3128980"/>
    <lineage>
        <taxon>Bacteria</taxon>
        <taxon>Bacillati</taxon>
        <taxon>Actinomycetota</taxon>
        <taxon>Actinomycetes</taxon>
        <taxon>Micrococcales</taxon>
        <taxon>Micrococcaceae</taxon>
        <taxon>Pseudarthrobacter</taxon>
    </lineage>
</organism>